<dbReference type="AlphaFoldDB" id="A0A2X2T4N6"/>
<accession>A0A2X2T4N6</accession>
<protein>
    <submittedName>
        <fullName evidence="1">Type-1 restriction enzyme R protein</fullName>
        <ecNumber evidence="1">3.1.21.3</ecNumber>
    </submittedName>
</protein>
<sequence>MATQSEYELETQLINQLVGMHYELVNVTDETSMKANLRKQIEIHNRLEAAPLTDSEFNHVFLHLTKGNEVIDRARILRDR</sequence>
<organism evidence="1 2">
    <name type="scientific">Cedecea neteri</name>
    <dbReference type="NCBI Taxonomy" id="158822"/>
    <lineage>
        <taxon>Bacteria</taxon>
        <taxon>Pseudomonadati</taxon>
        <taxon>Pseudomonadota</taxon>
        <taxon>Gammaproteobacteria</taxon>
        <taxon>Enterobacterales</taxon>
        <taxon>Enterobacteriaceae</taxon>
        <taxon>Cedecea</taxon>
    </lineage>
</organism>
<proteinExistence type="predicted"/>
<dbReference type="GO" id="GO:0009035">
    <property type="term" value="F:type I site-specific deoxyribonuclease activity"/>
    <property type="evidence" value="ECO:0007669"/>
    <property type="project" value="UniProtKB-EC"/>
</dbReference>
<dbReference type="EC" id="3.1.21.3" evidence="1"/>
<gene>
    <name evidence="1" type="primary">hsdR_2</name>
    <name evidence="1" type="ORF">NCTC12120_03256</name>
</gene>
<keyword evidence="1" id="KW-0378">Hydrolase</keyword>
<reference evidence="1 2" key="1">
    <citation type="submission" date="2018-06" db="EMBL/GenBank/DDBJ databases">
        <authorList>
            <consortium name="Pathogen Informatics"/>
            <person name="Doyle S."/>
        </authorList>
    </citation>
    <scope>NUCLEOTIDE SEQUENCE [LARGE SCALE GENOMIC DNA]</scope>
    <source>
        <strain evidence="1 2">NCTC12120</strain>
    </source>
</reference>
<dbReference type="Proteomes" id="UP000251197">
    <property type="component" value="Unassembled WGS sequence"/>
</dbReference>
<dbReference type="EMBL" id="UAVU01000003">
    <property type="protein sequence ID" value="SQA99338.1"/>
    <property type="molecule type" value="Genomic_DNA"/>
</dbReference>
<name>A0A2X2T4N6_9ENTR</name>
<evidence type="ECO:0000313" key="2">
    <source>
        <dbReference type="Proteomes" id="UP000251197"/>
    </source>
</evidence>
<evidence type="ECO:0000313" key="1">
    <source>
        <dbReference type="EMBL" id="SQA99338.1"/>
    </source>
</evidence>